<dbReference type="PRINTS" id="PR00081">
    <property type="entry name" value="GDHRDH"/>
</dbReference>
<dbReference type="InterPro" id="IPR052184">
    <property type="entry name" value="SDR_enzymes"/>
</dbReference>
<organism evidence="1 2">
    <name type="scientific">Penicillium digitatum</name>
    <name type="common">Green mold</name>
    <dbReference type="NCBI Taxonomy" id="36651"/>
    <lineage>
        <taxon>Eukaryota</taxon>
        <taxon>Fungi</taxon>
        <taxon>Dikarya</taxon>
        <taxon>Ascomycota</taxon>
        <taxon>Pezizomycotina</taxon>
        <taxon>Eurotiomycetes</taxon>
        <taxon>Eurotiomycetidae</taxon>
        <taxon>Eurotiales</taxon>
        <taxon>Aspergillaceae</taxon>
        <taxon>Penicillium</taxon>
    </lineage>
</organism>
<dbReference type="GeneID" id="26229825"/>
<proteinExistence type="predicted"/>
<accession>A0A7T7BHI8</accession>
<dbReference type="InterPro" id="IPR002347">
    <property type="entry name" value="SDR_fam"/>
</dbReference>
<dbReference type="InterPro" id="IPR036291">
    <property type="entry name" value="NAD(P)-bd_dom_sf"/>
</dbReference>
<name>A0A7T7BHI8_PENDI</name>
<gene>
    <name evidence="1" type="ORF">Pdw03_2836</name>
</gene>
<dbReference type="AlphaFoldDB" id="A0A7T7BHI8"/>
<dbReference type="EMBL" id="CP060774">
    <property type="protein sequence ID" value="QQK39982.1"/>
    <property type="molecule type" value="Genomic_DNA"/>
</dbReference>
<dbReference type="SUPFAM" id="SSF51735">
    <property type="entry name" value="NAD(P)-binding Rossmann-fold domains"/>
    <property type="match status" value="1"/>
</dbReference>
<dbReference type="Proteomes" id="UP000595662">
    <property type="component" value="Chromosome 1"/>
</dbReference>
<sequence>MAPIIVLITGANRGLGQGLVKGFAAELDHINASAAIRDPAHTTAQALAELSKGKGSHVIIVKYETSVEQSAFDSVRETTDQGIGHLDIVVANAGIAELCPIVEDVKSTGKPIYAIVGSGASGLAYVCSDLGHSRWKLVVSKHQTPVRSAACGASKSIVNWYGVRINAENEWLNAFVLDPGWVQTAMDNAATQLWGLEVAPGSYGSSITGMVEVLSIGTKEQYGGKVVRFLGEVQEG</sequence>
<dbReference type="GO" id="GO:0016616">
    <property type="term" value="F:oxidoreductase activity, acting on the CH-OH group of donors, NAD or NADP as acceptor"/>
    <property type="evidence" value="ECO:0007669"/>
    <property type="project" value="TreeGrafter"/>
</dbReference>
<dbReference type="RefSeq" id="XP_065955697.1">
    <property type="nucleotide sequence ID" value="XM_066100297.1"/>
</dbReference>
<dbReference type="PANTHER" id="PTHR45458:SF3">
    <property type="entry name" value="CHAIN DEHYDROGENASE (ATSC), PUTATIVE-RELATED"/>
    <property type="match status" value="1"/>
</dbReference>
<evidence type="ECO:0000313" key="1">
    <source>
        <dbReference type="EMBL" id="QQK39982.1"/>
    </source>
</evidence>
<dbReference type="PANTHER" id="PTHR45458">
    <property type="entry name" value="SHORT-CHAIN DEHYDROGENASE/REDUCTASE SDR"/>
    <property type="match status" value="1"/>
</dbReference>
<protein>
    <submittedName>
        <fullName evidence="1">NADPH-dependent 1-acyl dihydroxyacetone phosphate reductase, putative</fullName>
    </submittedName>
</protein>
<evidence type="ECO:0000313" key="2">
    <source>
        <dbReference type="Proteomes" id="UP000595662"/>
    </source>
</evidence>
<dbReference type="Pfam" id="PF00106">
    <property type="entry name" value="adh_short"/>
    <property type="match status" value="1"/>
</dbReference>
<dbReference type="Gene3D" id="3.40.50.720">
    <property type="entry name" value="NAD(P)-binding Rossmann-like Domain"/>
    <property type="match status" value="1"/>
</dbReference>
<reference evidence="1 2" key="1">
    <citation type="submission" date="2020-08" db="EMBL/GenBank/DDBJ databases">
        <title>The completed genome sequence of the pathogenic ascomycete fungus Penicillium digitatum.</title>
        <authorList>
            <person name="Wang M."/>
        </authorList>
    </citation>
    <scope>NUCLEOTIDE SEQUENCE [LARGE SCALE GENOMIC DNA]</scope>
    <source>
        <strain evidence="1 2">PdW03</strain>
    </source>
</reference>
<dbReference type="VEuPathDB" id="FungiDB:PDIP_15020"/>